<dbReference type="AlphaFoldDB" id="A0A1M6GGL1"/>
<evidence type="ECO:0000256" key="3">
    <source>
        <dbReference type="ARBA" id="ARBA00022475"/>
    </source>
</evidence>
<dbReference type="GO" id="GO:0016413">
    <property type="term" value="F:O-acetyltransferase activity"/>
    <property type="evidence" value="ECO:0007669"/>
    <property type="project" value="TreeGrafter"/>
</dbReference>
<feature type="transmembrane region" description="Helical" evidence="7">
    <location>
        <begin position="188"/>
        <end position="209"/>
    </location>
</feature>
<evidence type="ECO:0000256" key="2">
    <source>
        <dbReference type="ARBA" id="ARBA00007400"/>
    </source>
</evidence>
<dbReference type="STRING" id="1121955.SAMN02745146_2254"/>
<evidence type="ECO:0000256" key="6">
    <source>
        <dbReference type="ARBA" id="ARBA00023136"/>
    </source>
</evidence>
<reference evidence="9 10" key="1">
    <citation type="submission" date="2016-11" db="EMBL/GenBank/DDBJ databases">
        <authorList>
            <person name="Jaros S."/>
            <person name="Januszkiewicz K."/>
            <person name="Wedrychowicz H."/>
        </authorList>
    </citation>
    <scope>NUCLEOTIDE SEQUENCE [LARGE SCALE GENOMIC DNA]</scope>
    <source>
        <strain evidence="9 10">DSM 21074</strain>
    </source>
</reference>
<feature type="transmembrane region" description="Helical" evidence="7">
    <location>
        <begin position="321"/>
        <end position="343"/>
    </location>
</feature>
<feature type="domain" description="Acyltransferase 3" evidence="8">
    <location>
        <begin position="18"/>
        <end position="232"/>
    </location>
</feature>
<gene>
    <name evidence="9" type="ORF">SAMN02745146_2254</name>
</gene>
<organism evidence="9 10">
    <name type="scientific">Hymenobacter daecheongensis DSM 21074</name>
    <dbReference type="NCBI Taxonomy" id="1121955"/>
    <lineage>
        <taxon>Bacteria</taxon>
        <taxon>Pseudomonadati</taxon>
        <taxon>Bacteroidota</taxon>
        <taxon>Cytophagia</taxon>
        <taxon>Cytophagales</taxon>
        <taxon>Hymenobacteraceae</taxon>
        <taxon>Hymenobacter</taxon>
    </lineage>
</organism>
<feature type="transmembrane region" description="Helical" evidence="7">
    <location>
        <begin position="149"/>
        <end position="182"/>
    </location>
</feature>
<dbReference type="Proteomes" id="UP000184418">
    <property type="component" value="Unassembled WGS sequence"/>
</dbReference>
<proteinExistence type="inferred from homology"/>
<dbReference type="PANTHER" id="PTHR40074:SF2">
    <property type="entry name" value="O-ACETYLTRANSFERASE WECH"/>
    <property type="match status" value="1"/>
</dbReference>
<dbReference type="PANTHER" id="PTHR40074">
    <property type="entry name" value="O-ACETYLTRANSFERASE WECH"/>
    <property type="match status" value="1"/>
</dbReference>
<protein>
    <submittedName>
        <fullName evidence="9">Acyltransferase family protein</fullName>
    </submittedName>
</protein>
<comment type="subcellular location">
    <subcellularLocation>
        <location evidence="1">Cell membrane</location>
        <topology evidence="1">Multi-pass membrane protein</topology>
    </subcellularLocation>
</comment>
<evidence type="ECO:0000256" key="4">
    <source>
        <dbReference type="ARBA" id="ARBA00022692"/>
    </source>
</evidence>
<keyword evidence="10" id="KW-1185">Reference proteome</keyword>
<keyword evidence="3" id="KW-1003">Cell membrane</keyword>
<feature type="transmembrane region" description="Helical" evidence="7">
    <location>
        <begin position="118"/>
        <end position="137"/>
    </location>
</feature>
<keyword evidence="4 7" id="KW-0812">Transmembrane</keyword>
<feature type="transmembrane region" description="Helical" evidence="7">
    <location>
        <begin position="221"/>
        <end position="242"/>
    </location>
</feature>
<evidence type="ECO:0000256" key="7">
    <source>
        <dbReference type="SAM" id="Phobius"/>
    </source>
</evidence>
<dbReference type="EMBL" id="FQYN01000004">
    <property type="protein sequence ID" value="SHJ09085.1"/>
    <property type="molecule type" value="Genomic_DNA"/>
</dbReference>
<name>A0A1M6GGL1_9BACT</name>
<evidence type="ECO:0000313" key="10">
    <source>
        <dbReference type="Proteomes" id="UP000184418"/>
    </source>
</evidence>
<dbReference type="Pfam" id="PF01757">
    <property type="entry name" value="Acyl_transf_3"/>
    <property type="match status" value="1"/>
</dbReference>
<dbReference type="InterPro" id="IPR002656">
    <property type="entry name" value="Acyl_transf_3_dom"/>
</dbReference>
<dbReference type="GO" id="GO:0009246">
    <property type="term" value="P:enterobacterial common antigen biosynthetic process"/>
    <property type="evidence" value="ECO:0007669"/>
    <property type="project" value="TreeGrafter"/>
</dbReference>
<comment type="similarity">
    <text evidence="2">Belongs to the acyltransferase 3 family.</text>
</comment>
<dbReference type="GO" id="GO:0005886">
    <property type="term" value="C:plasma membrane"/>
    <property type="evidence" value="ECO:0007669"/>
    <property type="project" value="UniProtKB-SubCell"/>
</dbReference>
<feature type="transmembrane region" description="Helical" evidence="7">
    <location>
        <begin position="295"/>
        <end position="315"/>
    </location>
</feature>
<evidence type="ECO:0000313" key="9">
    <source>
        <dbReference type="EMBL" id="SHJ09085.1"/>
    </source>
</evidence>
<evidence type="ECO:0000256" key="5">
    <source>
        <dbReference type="ARBA" id="ARBA00022989"/>
    </source>
</evidence>
<keyword evidence="9" id="KW-0808">Transferase</keyword>
<feature type="transmembrane region" description="Helical" evidence="7">
    <location>
        <begin position="93"/>
        <end position="112"/>
    </location>
</feature>
<accession>A0A1M6GGL1</accession>
<keyword evidence="9" id="KW-0012">Acyltransferase</keyword>
<feature type="transmembrane region" description="Helical" evidence="7">
    <location>
        <begin position="262"/>
        <end position="286"/>
    </location>
</feature>
<sequence>MSIQPAYSSAAIRFSPHLEAMRGFAALLVVWHHYVSFPKTLDPNYTPTGFWAYLAPSHFSVLIFFVLSGYVIGLTNQPPLTAQTIRGYVRKRFVRLYPIYVVCMLLAVLVGWGVGYSWAVILGNLALLQILLVPVIAENAPSWSLHFEVLYYALFIPISFFRIHPVVAALAAFAVAIANVLLFPAHPLLSSYGFGFTFWLTGLILARYAGRLPHRQHSYQLLLAVLLIFTSFQAFNAPTAILQRLTAVVAGNRLEFLPGGDTFTTILSFYDLAWLPYAVLGIIVFAHKGFRHQKVVLGLLLLVPAFTARHILAAWPSFDVAAYGLPSLCYGLGLLLLLHDFAWVERLAKPVIGGLARIGTLSYGLYIVHFPFMLLAMRLSFFSGSAFTFWVRFAVAVGASLLTAYVLEKKFQPWVKARLL</sequence>
<feature type="transmembrane region" description="Helical" evidence="7">
    <location>
        <begin position="389"/>
        <end position="407"/>
    </location>
</feature>
<keyword evidence="5 7" id="KW-1133">Transmembrane helix</keyword>
<evidence type="ECO:0000256" key="1">
    <source>
        <dbReference type="ARBA" id="ARBA00004651"/>
    </source>
</evidence>
<feature type="transmembrane region" description="Helical" evidence="7">
    <location>
        <begin position="50"/>
        <end position="72"/>
    </location>
</feature>
<feature type="transmembrane region" description="Helical" evidence="7">
    <location>
        <begin position="355"/>
        <end position="377"/>
    </location>
</feature>
<keyword evidence="6 7" id="KW-0472">Membrane</keyword>
<feature type="transmembrane region" description="Helical" evidence="7">
    <location>
        <begin position="20"/>
        <end position="38"/>
    </location>
</feature>
<evidence type="ECO:0000259" key="8">
    <source>
        <dbReference type="Pfam" id="PF01757"/>
    </source>
</evidence>